<dbReference type="InterPro" id="IPR013529">
    <property type="entry name" value="Glyco_hydro_42_N"/>
</dbReference>
<dbReference type="EC" id="3.2.1.23" evidence="3 8"/>
<dbReference type="PANTHER" id="PTHR36447">
    <property type="entry name" value="BETA-GALACTOSIDASE GANA"/>
    <property type="match status" value="1"/>
</dbReference>
<dbReference type="InterPro" id="IPR017853">
    <property type="entry name" value="GH"/>
</dbReference>
<evidence type="ECO:0000256" key="1">
    <source>
        <dbReference type="ARBA" id="ARBA00001412"/>
    </source>
</evidence>
<evidence type="ECO:0000256" key="11">
    <source>
        <dbReference type="PIRSR" id="PIRSR001084-3"/>
    </source>
</evidence>
<evidence type="ECO:0000256" key="8">
    <source>
        <dbReference type="PIRNR" id="PIRNR001084"/>
    </source>
</evidence>
<dbReference type="InterPro" id="IPR029062">
    <property type="entry name" value="Class_I_gatase-like"/>
</dbReference>
<sequence length="648" mass="73262">MYLGVDYYPEHWVHLGEHIIDEDMARMRAAGMNIIRIGEFAWHLMEPKEGQFDFSFFDGVIKQAKKHGLSVMFGTPTATFPAWLAKAHPSILSTNAQGQTHAFGGRREYCFNSPVYREYTRRIVKRLVAHYADEPAVIAWQIDNEIGHEGSDQCYCNQCHRSFQAFLRDKFNHDIRSLNAAYGSIFWGQTYNDFIEIPMPTATITTHNPALRLDWARFRSQSLNDFANIQISTVKSLRGAHQQVTHNFFGGFFNVAYDQNVMAKELDFVSYDNYPVWGGLTQPIAPAHIAMTLDYIRGLKQKNFWIVEELMGAQGHNHIGFLPRPNQAKLWAHQAMARGCEHMLFFRWRGMDRGAEQFCLGILDMDNQDNRKLSEVQAFISETKSQESVLHSPIQAQVALLYDYDNIQSWAIQQQSARFDFTQEFMRLYAPFHAHNVMTDVLSIDKDFSGYKVLVLPAMQIMDEEFAARLIDFVEQGGTLVTGFRTAIKNRDNNLHLLTSAPALIGQVLGVTAHEGEALVDSTVGIVGAGEYAGKNGVVSVWRDMLDVTTATPLYHYADAFYQDKTCIARNVFGSGHAYVVGAGVDEAVLFDLMAQVLKEQGIAALDTPAGVELIERQDKRIMLNHHPIEQEALGQTLSAFETRYVSA</sequence>
<dbReference type="GO" id="GO:0005975">
    <property type="term" value="P:carbohydrate metabolic process"/>
    <property type="evidence" value="ECO:0007669"/>
    <property type="project" value="InterPro"/>
</dbReference>
<evidence type="ECO:0000313" key="14">
    <source>
        <dbReference type="EMBL" id="TDR32734.1"/>
    </source>
</evidence>
<feature type="binding site" evidence="10">
    <location>
        <position position="144"/>
    </location>
    <ligand>
        <name>substrate</name>
    </ligand>
</feature>
<dbReference type="InterPro" id="IPR013738">
    <property type="entry name" value="Beta_galactosidase_Trimer"/>
</dbReference>
<dbReference type="InterPro" id="IPR003476">
    <property type="entry name" value="Glyco_hydro_42"/>
</dbReference>
<dbReference type="GO" id="GO:0004565">
    <property type="term" value="F:beta-galactosidase activity"/>
    <property type="evidence" value="ECO:0007669"/>
    <property type="project" value="UniProtKB-EC"/>
</dbReference>
<organism evidence="14 15">
    <name type="scientific">Hydromonas duriensis</name>
    <dbReference type="NCBI Taxonomy" id="1527608"/>
    <lineage>
        <taxon>Bacteria</taxon>
        <taxon>Pseudomonadati</taxon>
        <taxon>Pseudomonadota</taxon>
        <taxon>Betaproteobacteria</taxon>
        <taxon>Burkholderiales</taxon>
        <taxon>Burkholderiaceae</taxon>
        <taxon>Hydromonas</taxon>
    </lineage>
</organism>
<dbReference type="Pfam" id="PF02449">
    <property type="entry name" value="Glyco_hydro_42"/>
    <property type="match status" value="1"/>
</dbReference>
<dbReference type="Proteomes" id="UP000294480">
    <property type="component" value="Unassembled WGS sequence"/>
</dbReference>
<keyword evidence="5 8" id="KW-0378">Hydrolase</keyword>
<dbReference type="Gene3D" id="3.40.50.880">
    <property type="match status" value="1"/>
</dbReference>
<feature type="domain" description="Glycoside hydrolase family 42 N-terminal" evidence="12">
    <location>
        <begin position="6"/>
        <end position="384"/>
    </location>
</feature>
<dbReference type="PANTHER" id="PTHR36447:SF2">
    <property type="entry name" value="BETA-GALACTOSIDASE YESZ"/>
    <property type="match status" value="1"/>
</dbReference>
<comment type="catalytic activity">
    <reaction evidence="1 8">
        <text>Hydrolysis of terminal non-reducing beta-D-galactose residues in beta-D-galactosides.</text>
        <dbReference type="EC" id="3.2.1.23"/>
    </reaction>
</comment>
<dbReference type="GO" id="GO:0009341">
    <property type="term" value="C:beta-galactosidase complex"/>
    <property type="evidence" value="ECO:0007669"/>
    <property type="project" value="InterPro"/>
</dbReference>
<dbReference type="EMBL" id="SNZE01000002">
    <property type="protein sequence ID" value="TDR32734.1"/>
    <property type="molecule type" value="Genomic_DNA"/>
</dbReference>
<evidence type="ECO:0000256" key="4">
    <source>
        <dbReference type="ARBA" id="ARBA00022723"/>
    </source>
</evidence>
<comment type="similarity">
    <text evidence="2 8">Belongs to the glycosyl hydrolase 42 family.</text>
</comment>
<feature type="domain" description="Beta-galactosidase trimerisation" evidence="13">
    <location>
        <begin position="396"/>
        <end position="603"/>
    </location>
</feature>
<dbReference type="PIRSF" id="PIRSF001084">
    <property type="entry name" value="B-galactosidase"/>
    <property type="match status" value="1"/>
</dbReference>
<protein>
    <recommendedName>
        <fullName evidence="3 8">Beta-galactosidase</fullName>
        <shortName evidence="8">Beta-gal</shortName>
        <ecNumber evidence="3 8">3.2.1.23</ecNumber>
    </recommendedName>
</protein>
<evidence type="ECO:0000256" key="9">
    <source>
        <dbReference type="PIRSR" id="PIRSR001084-1"/>
    </source>
</evidence>
<gene>
    <name evidence="14" type="ORF">DFR44_10230</name>
</gene>
<evidence type="ECO:0000256" key="2">
    <source>
        <dbReference type="ARBA" id="ARBA00005940"/>
    </source>
</evidence>
<keyword evidence="7 8" id="KW-0326">Glycosidase</keyword>
<evidence type="ECO:0000259" key="13">
    <source>
        <dbReference type="Pfam" id="PF08532"/>
    </source>
</evidence>
<evidence type="ECO:0000256" key="6">
    <source>
        <dbReference type="ARBA" id="ARBA00022833"/>
    </source>
</evidence>
<evidence type="ECO:0000256" key="7">
    <source>
        <dbReference type="ARBA" id="ARBA00023295"/>
    </source>
</evidence>
<accession>A0A4R6YAU4</accession>
<proteinExistence type="inferred from homology"/>
<dbReference type="GO" id="GO:0046872">
    <property type="term" value="F:metal ion binding"/>
    <property type="evidence" value="ECO:0007669"/>
    <property type="project" value="UniProtKB-KW"/>
</dbReference>
<keyword evidence="15" id="KW-1185">Reference proteome</keyword>
<dbReference type="AlphaFoldDB" id="A0A4R6YAU4"/>
<name>A0A4R6YAU4_9BURK</name>
<dbReference type="CDD" id="cd03143">
    <property type="entry name" value="A4_beta-galactosidase_middle_domain"/>
    <property type="match status" value="1"/>
</dbReference>
<dbReference type="SUPFAM" id="SSF52317">
    <property type="entry name" value="Class I glutamine amidotransferase-like"/>
    <property type="match status" value="1"/>
</dbReference>
<keyword evidence="6 11" id="KW-0862">Zinc</keyword>
<reference evidence="14 15" key="1">
    <citation type="submission" date="2019-03" db="EMBL/GenBank/DDBJ databases">
        <title>Genomic Encyclopedia of Type Strains, Phase IV (KMG-IV): sequencing the most valuable type-strain genomes for metagenomic binning, comparative biology and taxonomic classification.</title>
        <authorList>
            <person name="Goeker M."/>
        </authorList>
    </citation>
    <scope>NUCLEOTIDE SEQUENCE [LARGE SCALE GENOMIC DNA]</scope>
    <source>
        <strain evidence="14 15">DSM 102852</strain>
    </source>
</reference>
<evidence type="ECO:0000259" key="12">
    <source>
        <dbReference type="Pfam" id="PF02449"/>
    </source>
</evidence>
<dbReference type="OrthoDB" id="9800974at2"/>
<feature type="binding site" evidence="11">
    <location>
        <position position="156"/>
    </location>
    <ligand>
        <name>Zn(2+)</name>
        <dbReference type="ChEBI" id="CHEBI:29105"/>
    </ligand>
</feature>
<feature type="binding site" evidence="11">
    <location>
        <position position="154"/>
    </location>
    <ligand>
        <name>Zn(2+)</name>
        <dbReference type="ChEBI" id="CHEBI:29105"/>
    </ligand>
</feature>
<comment type="caution">
    <text evidence="14">The sequence shown here is derived from an EMBL/GenBank/DDBJ whole genome shotgun (WGS) entry which is preliminary data.</text>
</comment>
<evidence type="ECO:0000313" key="15">
    <source>
        <dbReference type="Proteomes" id="UP000294480"/>
    </source>
</evidence>
<feature type="binding site" evidence="11">
    <location>
        <position position="159"/>
    </location>
    <ligand>
        <name>Zn(2+)</name>
        <dbReference type="ChEBI" id="CHEBI:29105"/>
    </ligand>
</feature>
<dbReference type="RefSeq" id="WP_133618918.1">
    <property type="nucleotide sequence ID" value="NZ_SNZE01000002.1"/>
</dbReference>
<feature type="binding site" evidence="11">
    <location>
        <position position="110"/>
    </location>
    <ligand>
        <name>Zn(2+)</name>
        <dbReference type="ChEBI" id="CHEBI:29105"/>
    </ligand>
</feature>
<feature type="active site" description="Nucleophile" evidence="9">
    <location>
        <position position="308"/>
    </location>
</feature>
<feature type="binding site" evidence="10">
    <location>
        <position position="106"/>
    </location>
    <ligand>
        <name>substrate</name>
    </ligand>
</feature>
<dbReference type="SUPFAM" id="SSF51445">
    <property type="entry name" value="(Trans)glycosidases"/>
    <property type="match status" value="1"/>
</dbReference>
<dbReference type="Gene3D" id="3.20.20.80">
    <property type="entry name" value="Glycosidases"/>
    <property type="match status" value="1"/>
</dbReference>
<keyword evidence="4 11" id="KW-0479">Metal-binding</keyword>
<evidence type="ECO:0000256" key="5">
    <source>
        <dbReference type="ARBA" id="ARBA00022801"/>
    </source>
</evidence>
<dbReference type="Pfam" id="PF08532">
    <property type="entry name" value="Glyco_hydro_42M"/>
    <property type="match status" value="1"/>
</dbReference>
<evidence type="ECO:0000256" key="10">
    <source>
        <dbReference type="PIRSR" id="PIRSR001084-2"/>
    </source>
</evidence>
<feature type="active site" description="Proton donor" evidence="9">
    <location>
        <position position="145"/>
    </location>
</feature>
<evidence type="ECO:0000256" key="3">
    <source>
        <dbReference type="ARBA" id="ARBA00012756"/>
    </source>
</evidence>